<dbReference type="InterPro" id="IPR029063">
    <property type="entry name" value="SAM-dependent_MTases_sf"/>
</dbReference>
<protein>
    <recommendedName>
        <fullName evidence="4">S-adenosyl-L-methionine-dependent methyltransferase</fullName>
    </recommendedName>
</protein>
<name>K8EQ53_9CHLO</name>
<dbReference type="RefSeq" id="XP_007508268.1">
    <property type="nucleotide sequence ID" value="XM_007508206.1"/>
</dbReference>
<dbReference type="STRING" id="41875.K8EQ53"/>
<keyword evidence="3" id="KW-1185">Reference proteome</keyword>
<organism evidence="2 3">
    <name type="scientific">Bathycoccus prasinos</name>
    <dbReference type="NCBI Taxonomy" id="41875"/>
    <lineage>
        <taxon>Eukaryota</taxon>
        <taxon>Viridiplantae</taxon>
        <taxon>Chlorophyta</taxon>
        <taxon>Mamiellophyceae</taxon>
        <taxon>Mamiellales</taxon>
        <taxon>Bathycoccaceae</taxon>
        <taxon>Bathycoccus</taxon>
    </lineage>
</organism>
<feature type="compositionally biased region" description="Acidic residues" evidence="1">
    <location>
        <begin position="285"/>
        <end position="300"/>
    </location>
</feature>
<feature type="region of interest" description="Disordered" evidence="1">
    <location>
        <begin position="278"/>
        <end position="313"/>
    </location>
</feature>
<sequence length="313" mass="34344">MDNGVEISTKTVYDEQNATISSSSSSSSLKKKSRLPQVTITGGVFDLFALAVALVLDQEEDKEEDVNVAILGLGAGTCARLIDDLYHSSNKRVKMFGYELDDAIVDLGMKHFGLNELKEKGSLVDVRVGDALENIKTKKSDADDTVKFDLIIVDLFDDQSRVIPQLMEVERWENISKRLKNPPSSSSSSSNENVSRVICNLSTGRGRGANINNAVHVAELIAETCGNGDVSIWPSSKMNVWNECCISGPKPSFGVDTTPKVLATYCPHWISTSKYVKNKNSSSNETDEDGDDKDDDDDDIPMNGWLLDRLQGR</sequence>
<gene>
    <name evidence="2" type="ordered locus">Bathy17g00170</name>
</gene>
<dbReference type="GeneID" id="19010947"/>
<proteinExistence type="predicted"/>
<evidence type="ECO:0008006" key="4">
    <source>
        <dbReference type="Google" id="ProtNLM"/>
    </source>
</evidence>
<accession>K8EQ53</accession>
<dbReference type="OrthoDB" id="2016285at2759"/>
<dbReference type="Gene3D" id="3.40.50.150">
    <property type="entry name" value="Vaccinia Virus protein VP39"/>
    <property type="match status" value="1"/>
</dbReference>
<reference evidence="2 3" key="1">
    <citation type="submission" date="2011-10" db="EMBL/GenBank/DDBJ databases">
        <authorList>
            <person name="Genoscope - CEA"/>
        </authorList>
    </citation>
    <scope>NUCLEOTIDE SEQUENCE [LARGE SCALE GENOMIC DNA]</scope>
    <source>
        <strain evidence="2 3">RCC 1105</strain>
    </source>
</reference>
<evidence type="ECO:0000313" key="2">
    <source>
        <dbReference type="EMBL" id="CCO20372.1"/>
    </source>
</evidence>
<dbReference type="Proteomes" id="UP000198341">
    <property type="component" value="Chromosome 17"/>
</dbReference>
<evidence type="ECO:0000313" key="3">
    <source>
        <dbReference type="Proteomes" id="UP000198341"/>
    </source>
</evidence>
<dbReference type="SUPFAM" id="SSF53335">
    <property type="entry name" value="S-adenosyl-L-methionine-dependent methyltransferases"/>
    <property type="match status" value="1"/>
</dbReference>
<dbReference type="EMBL" id="FO082262">
    <property type="protein sequence ID" value="CCO20372.1"/>
    <property type="molecule type" value="Genomic_DNA"/>
</dbReference>
<dbReference type="eggNOG" id="ENOG502QWNY">
    <property type="taxonomic scope" value="Eukaryota"/>
</dbReference>
<evidence type="ECO:0000256" key="1">
    <source>
        <dbReference type="SAM" id="MobiDB-lite"/>
    </source>
</evidence>
<dbReference type="AlphaFoldDB" id="K8EQ53"/>
<dbReference type="KEGG" id="bpg:Bathy17g00170"/>